<dbReference type="Proteomes" id="UP001232148">
    <property type="component" value="Unassembled WGS sequence"/>
</dbReference>
<feature type="region of interest" description="Disordered" evidence="1">
    <location>
        <begin position="49"/>
        <end position="68"/>
    </location>
</feature>
<sequence>MALREIDHCSDSDAETVADPNVDEKLIISEKLSLNNPWFRPPSLQDLNHTQAPDPACEPSTDQLGSCRTGNRRWSWRLQAKQTPTSRLTIITQAASQKPRSRTASRISVPDAPKPVLHRPTKRQGPRVPSTATNPNSRPLNMPGTVDPGRRPRLRRTRYGRLDDRTVINHAKRYGIT</sequence>
<evidence type="ECO:0000256" key="1">
    <source>
        <dbReference type="SAM" id="MobiDB-lite"/>
    </source>
</evidence>
<reference evidence="2" key="1">
    <citation type="submission" date="2021-06" db="EMBL/GenBank/DDBJ databases">
        <title>Comparative genomics, transcriptomics and evolutionary studies reveal genomic signatures of adaptation to plant cell wall in hemibiotrophic fungi.</title>
        <authorList>
            <consortium name="DOE Joint Genome Institute"/>
            <person name="Baroncelli R."/>
            <person name="Diaz J.F."/>
            <person name="Benocci T."/>
            <person name="Peng M."/>
            <person name="Battaglia E."/>
            <person name="Haridas S."/>
            <person name="Andreopoulos W."/>
            <person name="Labutti K."/>
            <person name="Pangilinan J."/>
            <person name="Floch G.L."/>
            <person name="Makela M.R."/>
            <person name="Henrissat B."/>
            <person name="Grigoriev I.V."/>
            <person name="Crouch J.A."/>
            <person name="De Vries R.P."/>
            <person name="Sukno S.A."/>
            <person name="Thon M.R."/>
        </authorList>
    </citation>
    <scope>NUCLEOTIDE SEQUENCE</scope>
    <source>
        <strain evidence="2">MAFF235873</strain>
    </source>
</reference>
<feature type="compositionally biased region" description="Polar residues" evidence="1">
    <location>
        <begin position="93"/>
        <end position="106"/>
    </location>
</feature>
<proteinExistence type="predicted"/>
<dbReference type="AlphaFoldDB" id="A0AAD9H3C7"/>
<organism evidence="2 3">
    <name type="scientific">Colletotrichum zoysiae</name>
    <dbReference type="NCBI Taxonomy" id="1216348"/>
    <lineage>
        <taxon>Eukaryota</taxon>
        <taxon>Fungi</taxon>
        <taxon>Dikarya</taxon>
        <taxon>Ascomycota</taxon>
        <taxon>Pezizomycotina</taxon>
        <taxon>Sordariomycetes</taxon>
        <taxon>Hypocreomycetidae</taxon>
        <taxon>Glomerellales</taxon>
        <taxon>Glomerellaceae</taxon>
        <taxon>Colletotrichum</taxon>
        <taxon>Colletotrichum graminicola species complex</taxon>
    </lineage>
</organism>
<accession>A0AAD9H3C7</accession>
<name>A0AAD9H3C7_9PEZI</name>
<dbReference type="EMBL" id="MU843218">
    <property type="protein sequence ID" value="KAK2020557.1"/>
    <property type="molecule type" value="Genomic_DNA"/>
</dbReference>
<comment type="caution">
    <text evidence="2">The sequence shown here is derived from an EMBL/GenBank/DDBJ whole genome shotgun (WGS) entry which is preliminary data.</text>
</comment>
<evidence type="ECO:0000313" key="3">
    <source>
        <dbReference type="Proteomes" id="UP001232148"/>
    </source>
</evidence>
<keyword evidence="3" id="KW-1185">Reference proteome</keyword>
<gene>
    <name evidence="2" type="ORF">LX32DRAFT_647274</name>
</gene>
<feature type="region of interest" description="Disordered" evidence="1">
    <location>
        <begin position="93"/>
        <end position="153"/>
    </location>
</feature>
<feature type="compositionally biased region" description="Polar residues" evidence="1">
    <location>
        <begin position="130"/>
        <end position="139"/>
    </location>
</feature>
<protein>
    <submittedName>
        <fullName evidence="2">Uncharacterized protein</fullName>
    </submittedName>
</protein>
<feature type="compositionally biased region" description="Basic residues" evidence="1">
    <location>
        <begin position="116"/>
        <end position="125"/>
    </location>
</feature>
<evidence type="ECO:0000313" key="2">
    <source>
        <dbReference type="EMBL" id="KAK2020557.1"/>
    </source>
</evidence>